<proteinExistence type="predicted"/>
<evidence type="ECO:0000256" key="1">
    <source>
        <dbReference type="SAM" id="MobiDB-lite"/>
    </source>
</evidence>
<accession>C9Y924</accession>
<protein>
    <recommendedName>
        <fullName evidence="3">Transposase</fullName>
    </recommendedName>
</protein>
<sequence>MPQTLNELVKKSASDSGAREGDTSDERERIKALKREVKELRRANYGCRLNNGSMGERH</sequence>
<gene>
    <name evidence="2" type="ORF">Csp_A06250</name>
</gene>
<evidence type="ECO:0000313" key="2">
    <source>
        <dbReference type="EMBL" id="CBA28234.1"/>
    </source>
</evidence>
<feature type="compositionally biased region" description="Basic and acidic residues" evidence="1">
    <location>
        <begin position="8"/>
        <end position="29"/>
    </location>
</feature>
<reference evidence="2" key="1">
    <citation type="journal article" date="2010" name="Nature">
        <title>The dynamic genome of Hydra.</title>
        <authorList>
            <person name="Chapman J.A."/>
            <person name="Kirkness E.F."/>
            <person name="Simakov O."/>
            <person name="Hampson S.E."/>
            <person name="Mitros T."/>
            <person name="Weinmaier T."/>
            <person name="Rattei T."/>
            <person name="Balasubramanian P.G."/>
            <person name="Borman J."/>
            <person name="Busam D."/>
            <person name="Disbennett K."/>
            <person name="Pfannkoch C."/>
            <person name="Sumin N."/>
            <person name="Sutton G."/>
            <person name="Viswanathan L."/>
            <person name="Walenz B."/>
            <person name="Goodstein D.M."/>
            <person name="Hellsten U."/>
            <person name="Kawashima T."/>
            <person name="Prochnik S.E."/>
            <person name="Putnam N.H."/>
            <person name="Shu S."/>
            <person name="Blumberg B."/>
            <person name="Dana C.E."/>
            <person name="Gee L."/>
            <person name="Kibler D.F."/>
            <person name="Law L."/>
            <person name="Lindgens D."/>
            <person name="Martinez D.E."/>
            <person name="Peng J."/>
            <person name="Wigge P.A."/>
            <person name="Bertulat B."/>
            <person name="Guder C."/>
            <person name="Nakamura Y."/>
            <person name="Ozbek S."/>
            <person name="Watanabe H."/>
            <person name="Khalturin K."/>
            <person name="Hemmrich G."/>
            <person name="Franke A."/>
            <person name="Augustin R."/>
            <person name="Fraune S."/>
            <person name="Hayakawa E."/>
            <person name="Hayakawa S."/>
            <person name="Hirose M."/>
            <person name="Hwang J."/>
            <person name="Ikeo K."/>
            <person name="Nishimiya-Fujisawa C."/>
            <person name="Ogura A."/>
            <person name="Takahashi T."/>
            <person name="Steinmetz P.R."/>
            <person name="Zhang X."/>
            <person name="Aufschnaiter R."/>
            <person name="Eder M.K."/>
            <person name="Gorny A.K."/>
            <person name="Salvenmoser W."/>
            <person name="Heimberg A.M."/>
            <person name="Wheeler B.M."/>
            <person name="Peterson K.J."/>
            <person name="Boettger A."/>
            <person name="Tischler P."/>
            <person name="Wolf A."/>
            <person name="Gojobori T."/>
            <person name="Remington K.A."/>
            <person name="Strausberg R.L."/>
            <person name="Venter J."/>
            <person name="Technau U."/>
            <person name="Hobmayer B."/>
            <person name="Bosch T.C."/>
            <person name="Holstein T.W."/>
            <person name="Fujisawa T."/>
            <person name="Bode H.R."/>
            <person name="David C.N."/>
            <person name="Rokhsar D.S."/>
            <person name="Steele R.E."/>
        </authorList>
    </citation>
    <scope>NUCLEOTIDE SEQUENCE</scope>
</reference>
<name>C9Y924_CURXX</name>
<evidence type="ECO:0008006" key="3">
    <source>
        <dbReference type="Google" id="ProtNLM"/>
    </source>
</evidence>
<dbReference type="EMBL" id="FN543104">
    <property type="protein sequence ID" value="CBA28234.1"/>
    <property type="molecule type" value="Genomic_DNA"/>
</dbReference>
<feature type="region of interest" description="Disordered" evidence="1">
    <location>
        <begin position="1"/>
        <end position="29"/>
    </location>
</feature>
<dbReference type="AlphaFoldDB" id="C9Y924"/>
<organism evidence="2">
    <name type="scientific">Curvibacter symbiont subsp. Hydra magnipapillata</name>
    <dbReference type="NCBI Taxonomy" id="667019"/>
    <lineage>
        <taxon>Bacteria</taxon>
        <taxon>Pseudomonadati</taxon>
        <taxon>Pseudomonadota</taxon>
        <taxon>Betaproteobacteria</taxon>
        <taxon>Burkholderiales</taxon>
        <taxon>Comamonadaceae</taxon>
        <taxon>Curvibacter</taxon>
    </lineage>
</organism>